<sequence>MKKLQKNSFFTFTSHFFGTIKKIKECKMSKNYKVIMITSALVVGMLSGCAPQGGLYGVDQRTSNGAITGAAVGAGVSAITGGDSTDILQGAAVGAAVGAIGATLTAPQ</sequence>
<protein>
    <recommendedName>
        <fullName evidence="2">YMGG-like Gly-zipper domain-containing protein</fullName>
    </recommendedName>
</protein>
<dbReference type="AlphaFoldDB" id="A0A0S4XNL2"/>
<evidence type="ECO:0000313" key="1">
    <source>
        <dbReference type="EMBL" id="CUV65871.1"/>
    </source>
</evidence>
<evidence type="ECO:0008006" key="2">
    <source>
        <dbReference type="Google" id="ProtNLM"/>
    </source>
</evidence>
<dbReference type="EMBL" id="FAXN01000050">
    <property type="protein sequence ID" value="CUV65871.1"/>
    <property type="molecule type" value="Genomic_DNA"/>
</dbReference>
<proteinExistence type="predicted"/>
<reference evidence="1" key="1">
    <citation type="submission" date="2015-11" db="EMBL/GenBank/DDBJ databases">
        <authorList>
            <person name="Zhang Y."/>
            <person name="Guo Z."/>
        </authorList>
    </citation>
    <scope>NUCLEOTIDE SEQUENCE</scope>
    <source>
        <strain evidence="1">BN30871</strain>
    </source>
</reference>
<organism evidence="1">
    <name type="scientific">Sulfurovum sp. enrichment culture clone C5</name>
    <dbReference type="NCBI Taxonomy" id="497650"/>
    <lineage>
        <taxon>Bacteria</taxon>
        <taxon>Pseudomonadati</taxon>
        <taxon>Campylobacterota</taxon>
        <taxon>Epsilonproteobacteria</taxon>
        <taxon>Campylobacterales</taxon>
        <taxon>Sulfurovaceae</taxon>
        <taxon>Sulfurovum</taxon>
        <taxon>environmental samples</taxon>
    </lineage>
</organism>
<gene>
    <name evidence="1" type="ORF">BN3087_490006</name>
</gene>
<name>A0A0S4XNL2_9BACT</name>
<accession>A0A0S4XNL2</accession>